<keyword evidence="2" id="KW-1185">Reference proteome</keyword>
<proteinExistence type="predicted"/>
<reference evidence="2" key="1">
    <citation type="journal article" date="2021" name="BMC Genomics">
        <title>Chromosome-level genome assembly and manually-curated proteome of model necrotroph Parastagonospora nodorum Sn15 reveals a genome-wide trove of candidate effector homologs, and redundancy of virulence-related functions within an accessory chromosome.</title>
        <authorList>
            <person name="Bertazzoni S."/>
            <person name="Jones D.A.B."/>
            <person name="Phan H.T."/>
            <person name="Tan K.-C."/>
            <person name="Hane J.K."/>
        </authorList>
    </citation>
    <scope>NUCLEOTIDE SEQUENCE [LARGE SCALE GENOMIC DNA]</scope>
    <source>
        <strain evidence="2">SN15 / ATCC MYA-4574 / FGSC 10173)</strain>
    </source>
</reference>
<dbReference type="Proteomes" id="UP000663193">
    <property type="component" value="Chromosome 8"/>
</dbReference>
<organism evidence="1 2">
    <name type="scientific">Phaeosphaeria nodorum (strain SN15 / ATCC MYA-4574 / FGSC 10173)</name>
    <name type="common">Glume blotch fungus</name>
    <name type="synonym">Parastagonospora nodorum</name>
    <dbReference type="NCBI Taxonomy" id="321614"/>
    <lineage>
        <taxon>Eukaryota</taxon>
        <taxon>Fungi</taxon>
        <taxon>Dikarya</taxon>
        <taxon>Ascomycota</taxon>
        <taxon>Pezizomycotina</taxon>
        <taxon>Dothideomycetes</taxon>
        <taxon>Pleosporomycetidae</taxon>
        <taxon>Pleosporales</taxon>
        <taxon>Pleosporineae</taxon>
        <taxon>Phaeosphaeriaceae</taxon>
        <taxon>Parastagonospora</taxon>
    </lineage>
</organism>
<accession>A0A7U2I3U9</accession>
<dbReference type="AlphaFoldDB" id="A0A7U2I3U9"/>
<dbReference type="VEuPathDB" id="FungiDB:JI435_044330"/>
<evidence type="ECO:0000313" key="2">
    <source>
        <dbReference type="Proteomes" id="UP000663193"/>
    </source>
</evidence>
<protein>
    <submittedName>
        <fullName evidence="1">Uncharacterized protein</fullName>
    </submittedName>
</protein>
<dbReference type="OrthoDB" id="3795724at2759"/>
<gene>
    <name evidence="1" type="ORF">JI435_044330</name>
</gene>
<dbReference type="RefSeq" id="XP_001794852.1">
    <property type="nucleotide sequence ID" value="XM_001794800.1"/>
</dbReference>
<dbReference type="PANTHER" id="PTHR38790:SF4">
    <property type="entry name" value="2EXR DOMAIN-CONTAINING PROTEIN"/>
    <property type="match status" value="1"/>
</dbReference>
<sequence>MVFRGPPTLTPNAECLAIMQANQQNSPLLRLPAELRQMVYNYALDTNSAASPGTLCRASRQLFAETSEDYFKQNFIVQYLQTHHYEDLEELERHIKHLGPDQRGGFRELILNNKVLLQLRQLKEDECLLSHFPNLHCISLRSQVGVAEDMLDYARQWSEFLRPRLGSSVCYRLQFKWNPI</sequence>
<dbReference type="PANTHER" id="PTHR38790">
    <property type="entry name" value="2EXR DOMAIN-CONTAINING PROTEIN-RELATED"/>
    <property type="match status" value="1"/>
</dbReference>
<dbReference type="EMBL" id="CP069030">
    <property type="protein sequence ID" value="QRC98367.1"/>
    <property type="molecule type" value="Genomic_DNA"/>
</dbReference>
<name>A0A7U2I3U9_PHANO</name>
<evidence type="ECO:0000313" key="1">
    <source>
        <dbReference type="EMBL" id="QRC98367.1"/>
    </source>
</evidence>
<dbReference type="KEGG" id="pno:SNOG_04433"/>